<organism evidence="1 2">
    <name type="scientific">Pontibacillus yanchengensis</name>
    <dbReference type="NCBI Taxonomy" id="462910"/>
    <lineage>
        <taxon>Bacteria</taxon>
        <taxon>Bacillati</taxon>
        <taxon>Bacillota</taxon>
        <taxon>Bacilli</taxon>
        <taxon>Bacillales</taxon>
        <taxon>Bacillaceae</taxon>
        <taxon>Pontibacillus</taxon>
    </lineage>
</organism>
<dbReference type="AlphaFoldDB" id="A0A6I5A1M6"/>
<gene>
    <name evidence="1" type="ORF">GLW05_13260</name>
</gene>
<dbReference type="EMBL" id="WMEQ01000010">
    <property type="protein sequence ID" value="MYL34560.1"/>
    <property type="molecule type" value="Genomic_DNA"/>
</dbReference>
<accession>A0A6I5A1M6</accession>
<protein>
    <submittedName>
        <fullName evidence="1">Uncharacterized protein</fullName>
    </submittedName>
</protein>
<reference evidence="1 2" key="1">
    <citation type="submission" date="2019-11" db="EMBL/GenBank/DDBJ databases">
        <title>Genome sequences of 17 halophilic strains isolated from different environments.</title>
        <authorList>
            <person name="Furrow R.E."/>
        </authorList>
    </citation>
    <scope>NUCLEOTIDE SEQUENCE [LARGE SCALE GENOMIC DNA]</scope>
    <source>
        <strain evidence="1 2">22514_16_FS</strain>
    </source>
</reference>
<sequence>MNQEQEHLYDYVIIAKDTCFYDIVSIKNLLQTFADIQAYMARYSNPLTGLPGKDIIEENLTETSILLQEILRNTSYDSFSGHIGGNDFIGAIYSEYKSISEQIIQVFDQKVPSFYSVTDWDRGFVNMTEIIP</sequence>
<proteinExistence type="predicted"/>
<evidence type="ECO:0000313" key="2">
    <source>
        <dbReference type="Proteomes" id="UP000468638"/>
    </source>
</evidence>
<dbReference type="Proteomes" id="UP000468638">
    <property type="component" value="Unassembled WGS sequence"/>
</dbReference>
<comment type="caution">
    <text evidence="1">The sequence shown here is derived from an EMBL/GenBank/DDBJ whole genome shotgun (WGS) entry which is preliminary data.</text>
</comment>
<name>A0A6I5A1M6_9BACI</name>
<evidence type="ECO:0000313" key="1">
    <source>
        <dbReference type="EMBL" id="MYL34560.1"/>
    </source>
</evidence>